<gene>
    <name evidence="1" type="ORF">TPAB3V08_LOCUS11574</name>
</gene>
<protein>
    <submittedName>
        <fullName evidence="1">Uncharacterized protein</fullName>
    </submittedName>
</protein>
<evidence type="ECO:0000313" key="2">
    <source>
        <dbReference type="Proteomes" id="UP001153148"/>
    </source>
</evidence>
<name>A0ABN7PEQ1_TIMPD</name>
<dbReference type="Proteomes" id="UP001153148">
    <property type="component" value="Unassembled WGS sequence"/>
</dbReference>
<organism evidence="1 2">
    <name type="scientific">Timema podura</name>
    <name type="common">Walking stick</name>
    <dbReference type="NCBI Taxonomy" id="61482"/>
    <lineage>
        <taxon>Eukaryota</taxon>
        <taxon>Metazoa</taxon>
        <taxon>Ecdysozoa</taxon>
        <taxon>Arthropoda</taxon>
        <taxon>Hexapoda</taxon>
        <taxon>Insecta</taxon>
        <taxon>Pterygota</taxon>
        <taxon>Neoptera</taxon>
        <taxon>Polyneoptera</taxon>
        <taxon>Phasmatodea</taxon>
        <taxon>Timematodea</taxon>
        <taxon>Timematoidea</taxon>
        <taxon>Timematidae</taxon>
        <taxon>Timema</taxon>
    </lineage>
</organism>
<dbReference type="InterPro" id="IPR004245">
    <property type="entry name" value="DUF229"/>
</dbReference>
<reference evidence="1" key="1">
    <citation type="submission" date="2021-03" db="EMBL/GenBank/DDBJ databases">
        <authorList>
            <person name="Tran Van P."/>
        </authorList>
    </citation>
    <scope>NUCLEOTIDE SEQUENCE</scope>
</reference>
<feature type="non-terminal residue" evidence="1">
    <location>
        <position position="439"/>
    </location>
</feature>
<dbReference type="EMBL" id="CAJPIN010035678">
    <property type="protein sequence ID" value="CAG2064629.1"/>
    <property type="molecule type" value="Genomic_DNA"/>
</dbReference>
<dbReference type="PANTHER" id="PTHR10974">
    <property type="entry name" value="FI08016P-RELATED"/>
    <property type="match status" value="1"/>
</dbReference>
<sequence length="439" mass="50333">MNPYEPSLLELMSPPVTVQCSNKSPLTHVQPLDDSRAQFQLIVDKSTPVVQQYTSDRNSLRCCYSVITRITTPPGEQHDYKADNRYKVHDCQDIKDQALLDMDTEFLFVHCHVLKLFVLRIEVYKMLHAIVPVKTSVKEKIEQEKNAEGLKDKIKLGSTHLNVLILGIDSISRMNFIKSMPKTYKYLKINDWFELTGYNKVGENTFPNVMALMTGHRVNSHFPSKLDDFPLLWKDYHREGYVTAIMEDEPYFSTFNFEKIGEIHSDASDNLRTNEIRLTSPFDVYTTLKNLIQKDDIIDKVSKYETCSSSVNLFSEVPINRSCENACIPEEFCSCTTYETGSTDDRISQSMTQFVLESLNNIVHSANEDLITKGSKSKCASLTLFKVHAISKKKEEQREKAPQYLLHFETLPGNGMFEVTIKVHDGLSKYDIVGYILRT</sequence>
<keyword evidence="2" id="KW-1185">Reference proteome</keyword>
<comment type="caution">
    <text evidence="1">The sequence shown here is derived from an EMBL/GenBank/DDBJ whole genome shotgun (WGS) entry which is preliminary data.</text>
</comment>
<accession>A0ABN7PEQ1</accession>
<dbReference type="PANTHER" id="PTHR10974:SF9">
    <property type="entry name" value="DUF229 DOMAIN CONTAINING PROTEIN-RELATED"/>
    <property type="match status" value="1"/>
</dbReference>
<dbReference type="Pfam" id="PF02995">
    <property type="entry name" value="DUF229"/>
    <property type="match status" value="2"/>
</dbReference>
<proteinExistence type="predicted"/>
<evidence type="ECO:0000313" key="1">
    <source>
        <dbReference type="EMBL" id="CAG2064629.1"/>
    </source>
</evidence>